<proteinExistence type="predicted"/>
<keyword evidence="1" id="KW-0808">Transferase</keyword>
<dbReference type="EMBL" id="AP027151">
    <property type="protein sequence ID" value="BDV43063.1"/>
    <property type="molecule type" value="Genomic_DNA"/>
</dbReference>
<dbReference type="Proteomes" id="UP001317705">
    <property type="component" value="Chromosome"/>
</dbReference>
<sequence length="407" mass="46540">MRQSELILYQQNKFNKLLITAYNNNNYYKTILTQIGFNELFDNSLSHIDKIPFLTKQIVREQGICKHNLWFGVDQRTTSGSTGMPLTFFKDRLATAYMEAVQNHAYSWHAIDVGDPQGRFWGLPTGKKQLIAKFKDLLKNRVRLSAFDTTDDSMFDFYKQLLKFSPRYFYGYPSLILEFARFLRREKLSLESVPLRLIIGTGELLYQREKDELQNLLSVKYAGEYGCSEIGVIGFDCPQGKMHVMSSNVIVEIVDASGNPVPAGVEGDIVVTELHARHFPFIRYCLGDRGKFDIESCSCGRSLPILNISGGRKDDYILTPDGRKVYDAILAYTLKKGIVKFQATQDGYNHLTVSVVVDSLYNDEVELQYIAELKNKISNDINIDFIKVADIEREPSGKLRYFKQTVN</sequence>
<dbReference type="InterPro" id="IPR042099">
    <property type="entry name" value="ANL_N_sf"/>
</dbReference>
<keyword evidence="1" id="KW-0548">Nucleotidyltransferase</keyword>
<reference evidence="1 2" key="1">
    <citation type="submission" date="2022-12" db="EMBL/GenBank/DDBJ databases">
        <title>Polyphasic characterization of Geotalea uranireducens NIT-SL11 newly isolated from a complex of sewage sludge and microbially reduced graphene oxide.</title>
        <authorList>
            <person name="Xie L."/>
            <person name="Yoshida N."/>
            <person name="Meng L."/>
        </authorList>
    </citation>
    <scope>NUCLEOTIDE SEQUENCE [LARGE SCALE GENOMIC DNA]</scope>
    <source>
        <strain evidence="1 2">NIT-SL11</strain>
    </source>
</reference>
<evidence type="ECO:0000313" key="1">
    <source>
        <dbReference type="EMBL" id="BDV43063.1"/>
    </source>
</evidence>
<evidence type="ECO:0000313" key="2">
    <source>
        <dbReference type="Proteomes" id="UP001317705"/>
    </source>
</evidence>
<dbReference type="Gene3D" id="3.40.50.12780">
    <property type="entry name" value="N-terminal domain of ligase-like"/>
    <property type="match status" value="1"/>
</dbReference>
<dbReference type="PANTHER" id="PTHR36932:SF1">
    <property type="entry name" value="CAPSULAR POLYSACCHARIDE BIOSYNTHESIS PROTEIN"/>
    <property type="match status" value="1"/>
</dbReference>
<dbReference type="InterPro" id="IPR053158">
    <property type="entry name" value="CapK_Type1_Caps_Biosynth"/>
</dbReference>
<dbReference type="PANTHER" id="PTHR36932">
    <property type="entry name" value="CAPSULAR POLYSACCHARIDE BIOSYNTHESIS PROTEIN"/>
    <property type="match status" value="1"/>
</dbReference>
<dbReference type="SUPFAM" id="SSF56801">
    <property type="entry name" value="Acetyl-CoA synthetase-like"/>
    <property type="match status" value="1"/>
</dbReference>
<dbReference type="GO" id="GO:0016779">
    <property type="term" value="F:nucleotidyltransferase activity"/>
    <property type="evidence" value="ECO:0007669"/>
    <property type="project" value="UniProtKB-KW"/>
</dbReference>
<accession>A0ABM8EKV2</accession>
<organism evidence="1 2">
    <name type="scientific">Geotalea uraniireducens</name>
    <dbReference type="NCBI Taxonomy" id="351604"/>
    <lineage>
        <taxon>Bacteria</taxon>
        <taxon>Pseudomonadati</taxon>
        <taxon>Thermodesulfobacteriota</taxon>
        <taxon>Desulfuromonadia</taxon>
        <taxon>Geobacterales</taxon>
        <taxon>Geobacteraceae</taxon>
        <taxon>Geotalea</taxon>
    </lineage>
</organism>
<keyword evidence="2" id="KW-1185">Reference proteome</keyword>
<name>A0ABM8EKV2_9BACT</name>
<gene>
    <name evidence="1" type="ORF">GURASL_19860</name>
</gene>
<protein>
    <submittedName>
        <fullName evidence="1">Adenylyltransferase</fullName>
    </submittedName>
</protein>